<evidence type="ECO:0000313" key="2">
    <source>
        <dbReference type="EMBL" id="HHL43976.1"/>
    </source>
</evidence>
<dbReference type="EMBL" id="DRMJ01000536">
    <property type="protein sequence ID" value="HHL43976.1"/>
    <property type="molecule type" value="Genomic_DNA"/>
</dbReference>
<accession>A0A7C5LYD9</accession>
<dbReference type="AlphaFoldDB" id="A0A7C5LYD9"/>
<dbReference type="InterPro" id="IPR008620">
    <property type="entry name" value="FixH"/>
</dbReference>
<evidence type="ECO:0000256" key="1">
    <source>
        <dbReference type="SAM" id="Phobius"/>
    </source>
</evidence>
<reference evidence="2" key="1">
    <citation type="journal article" date="2020" name="mSystems">
        <title>Genome- and Community-Level Interaction Insights into Carbon Utilization and Element Cycling Functions of Hydrothermarchaeota in Hydrothermal Sediment.</title>
        <authorList>
            <person name="Zhou Z."/>
            <person name="Liu Y."/>
            <person name="Xu W."/>
            <person name="Pan J."/>
            <person name="Luo Z.H."/>
            <person name="Li M."/>
        </authorList>
    </citation>
    <scope>NUCLEOTIDE SEQUENCE [LARGE SCALE GENOMIC DNA]</scope>
    <source>
        <strain evidence="2">HyVt-485</strain>
    </source>
</reference>
<name>A0A7C5LYD9_9PROT</name>
<keyword evidence="1" id="KW-0812">Transmembrane</keyword>
<organism evidence="2">
    <name type="scientific">Hellea balneolensis</name>
    <dbReference type="NCBI Taxonomy" id="287478"/>
    <lineage>
        <taxon>Bacteria</taxon>
        <taxon>Pseudomonadati</taxon>
        <taxon>Pseudomonadota</taxon>
        <taxon>Alphaproteobacteria</taxon>
        <taxon>Maricaulales</taxon>
        <taxon>Robiginitomaculaceae</taxon>
        <taxon>Hellea</taxon>
    </lineage>
</organism>
<evidence type="ECO:0008006" key="3">
    <source>
        <dbReference type="Google" id="ProtNLM"/>
    </source>
</evidence>
<dbReference type="Pfam" id="PF05751">
    <property type="entry name" value="FixH"/>
    <property type="match status" value="1"/>
</dbReference>
<feature type="transmembrane region" description="Helical" evidence="1">
    <location>
        <begin position="20"/>
        <end position="39"/>
    </location>
</feature>
<keyword evidence="1" id="KW-0472">Membrane</keyword>
<keyword evidence="1" id="KW-1133">Transmembrane helix</keyword>
<dbReference type="Proteomes" id="UP000885830">
    <property type="component" value="Unassembled WGS sequence"/>
</dbReference>
<proteinExistence type="predicted"/>
<sequence length="165" mass="18449">MGGQNTAVSDGKQITGKHVFWTVVGFFFIVGLVNLYMIYQAVGTFRGEDTKQSYLQGLQYNQTLEARKLQNDLHWKAKLTIADHKISIKITKEDGTPIRGLQVSGLLKHPAETELDNALVFQDMGSGVYTATYDANIKGSRHLLTEARAADGTIFKTRNDELWLK</sequence>
<gene>
    <name evidence="2" type="ORF">ENJ42_10180</name>
</gene>
<protein>
    <recommendedName>
        <fullName evidence="3">Nitrogen fixation protein FixH</fullName>
    </recommendedName>
</protein>
<comment type="caution">
    <text evidence="2">The sequence shown here is derived from an EMBL/GenBank/DDBJ whole genome shotgun (WGS) entry which is preliminary data.</text>
</comment>